<organism evidence="2 3">
    <name type="scientific">Tuber magnatum</name>
    <name type="common">white Piedmont truffle</name>
    <dbReference type="NCBI Taxonomy" id="42249"/>
    <lineage>
        <taxon>Eukaryota</taxon>
        <taxon>Fungi</taxon>
        <taxon>Dikarya</taxon>
        <taxon>Ascomycota</taxon>
        <taxon>Pezizomycotina</taxon>
        <taxon>Pezizomycetes</taxon>
        <taxon>Pezizales</taxon>
        <taxon>Tuberaceae</taxon>
        <taxon>Tuber</taxon>
    </lineage>
</organism>
<protein>
    <submittedName>
        <fullName evidence="2">Uncharacterized protein</fullName>
    </submittedName>
</protein>
<comment type="caution">
    <text evidence="2">The sequence shown here is derived from an EMBL/GenBank/DDBJ whole genome shotgun (WGS) entry which is preliminary data.</text>
</comment>
<evidence type="ECO:0000313" key="2">
    <source>
        <dbReference type="EMBL" id="PWW79586.1"/>
    </source>
</evidence>
<reference evidence="2 3" key="1">
    <citation type="submission" date="2018-03" db="EMBL/GenBank/DDBJ databases">
        <title>Genomes of Pezizomycetes fungi and the evolution of truffles.</title>
        <authorList>
            <person name="Murat C."/>
            <person name="Payen T."/>
            <person name="Noel B."/>
            <person name="Kuo A."/>
            <person name="Martin F.M."/>
        </authorList>
    </citation>
    <scope>NUCLEOTIDE SEQUENCE [LARGE SCALE GENOMIC DNA]</scope>
    <source>
        <strain evidence="2">091103-1</strain>
    </source>
</reference>
<dbReference type="AlphaFoldDB" id="A0A317T2F9"/>
<dbReference type="STRING" id="42249.A0A317T2F9"/>
<dbReference type="OrthoDB" id="5387995at2759"/>
<dbReference type="EMBL" id="PYWC01000007">
    <property type="protein sequence ID" value="PWW79586.1"/>
    <property type="molecule type" value="Genomic_DNA"/>
</dbReference>
<feature type="compositionally biased region" description="Basic residues" evidence="1">
    <location>
        <begin position="190"/>
        <end position="204"/>
    </location>
</feature>
<gene>
    <name evidence="2" type="ORF">C7212DRAFT_170938</name>
</gene>
<dbReference type="Proteomes" id="UP000246991">
    <property type="component" value="Unassembled WGS sequence"/>
</dbReference>
<evidence type="ECO:0000313" key="3">
    <source>
        <dbReference type="Proteomes" id="UP000246991"/>
    </source>
</evidence>
<name>A0A317T2F9_9PEZI</name>
<feature type="region of interest" description="Disordered" evidence="1">
    <location>
        <begin position="190"/>
        <end position="246"/>
    </location>
</feature>
<accession>A0A317T2F9</accession>
<keyword evidence="3" id="KW-1185">Reference proteome</keyword>
<evidence type="ECO:0000256" key="1">
    <source>
        <dbReference type="SAM" id="MobiDB-lite"/>
    </source>
</evidence>
<proteinExistence type="predicted"/>
<sequence length="246" mass="27186">MASPPPAPPPPDETILSTSSIFFSFSPAPLPGIFSFTSPPPAATTVSSSYSSSSYPRKRARPLADIDGLDGDFRDYNKKRRLRLKLITSRLSEPFAVPPTNILDRGNCSRVALWAKTKAVSRNVLRKAAILNKIKRDAMAARAAQERQVEIARQQFRERIAAAAQSSPKRNHVAQFHPPLDQGAYIVKPRRMKGSKSSQHSKKIYKPDLSGIPDPYGIPKHRRPPTPPSESELDWQRQGMGLGLGI</sequence>